<gene>
    <name evidence="4" type="ORF">BSTOLATCC_MIC40734</name>
</gene>
<evidence type="ECO:0000313" key="5">
    <source>
        <dbReference type="Proteomes" id="UP001162131"/>
    </source>
</evidence>
<dbReference type="InterPro" id="IPR036522">
    <property type="entry name" value="MoaC_sf"/>
</dbReference>
<reference evidence="4" key="1">
    <citation type="submission" date="2021-09" db="EMBL/GenBank/DDBJ databases">
        <authorList>
            <consortium name="AG Swart"/>
            <person name="Singh M."/>
            <person name="Singh A."/>
            <person name="Seah K."/>
            <person name="Emmerich C."/>
        </authorList>
    </citation>
    <scope>NUCLEOTIDE SEQUENCE</scope>
    <source>
        <strain evidence="4">ATCC30299</strain>
    </source>
</reference>
<dbReference type="Proteomes" id="UP001162131">
    <property type="component" value="Unassembled WGS sequence"/>
</dbReference>
<dbReference type="InterPro" id="IPR002820">
    <property type="entry name" value="Mopterin_CF_biosynth-C_dom"/>
</dbReference>
<evidence type="ECO:0000256" key="1">
    <source>
        <dbReference type="ARBA" id="ARBA00005046"/>
    </source>
</evidence>
<accession>A0AAU9JJA4</accession>
<proteinExistence type="predicted"/>
<name>A0AAU9JJA4_9CILI</name>
<protein>
    <recommendedName>
        <fullName evidence="3">Molybdopterin cofactor biosynthesis C (MoaC) domain-containing protein</fullName>
    </recommendedName>
</protein>
<dbReference type="EMBL" id="CAJZBQ010000040">
    <property type="protein sequence ID" value="CAG9326305.1"/>
    <property type="molecule type" value="Genomic_DNA"/>
</dbReference>
<evidence type="ECO:0000313" key="4">
    <source>
        <dbReference type="EMBL" id="CAG9326305.1"/>
    </source>
</evidence>
<dbReference type="SUPFAM" id="SSF55040">
    <property type="entry name" value="Molybdenum cofactor biosynthesis protein C, MoaC"/>
    <property type="match status" value="1"/>
</dbReference>
<comment type="caution">
    <text evidence="4">The sequence shown here is derived from an EMBL/GenBank/DDBJ whole genome shotgun (WGS) entry which is preliminary data.</text>
</comment>
<feature type="domain" description="Molybdopterin cofactor biosynthesis C (MoaC)" evidence="3">
    <location>
        <begin position="8"/>
        <end position="141"/>
    </location>
</feature>
<dbReference type="Pfam" id="PF01967">
    <property type="entry name" value="MoaC"/>
    <property type="match status" value="1"/>
</dbReference>
<dbReference type="Gene3D" id="3.30.70.640">
    <property type="entry name" value="Molybdopterin cofactor biosynthesis C (MoaC) domain"/>
    <property type="match status" value="1"/>
</dbReference>
<dbReference type="NCBIfam" id="TIGR00581">
    <property type="entry name" value="moaC"/>
    <property type="match status" value="1"/>
</dbReference>
<dbReference type="InterPro" id="IPR023045">
    <property type="entry name" value="MoaC"/>
</dbReference>
<dbReference type="GO" id="GO:0006777">
    <property type="term" value="P:Mo-molybdopterin cofactor biosynthetic process"/>
    <property type="evidence" value="ECO:0007669"/>
    <property type="project" value="UniProtKB-KW"/>
</dbReference>
<keyword evidence="2" id="KW-0501">Molybdenum cofactor biosynthesis</keyword>
<organism evidence="4 5">
    <name type="scientific">Blepharisma stoltei</name>
    <dbReference type="NCBI Taxonomy" id="1481888"/>
    <lineage>
        <taxon>Eukaryota</taxon>
        <taxon>Sar</taxon>
        <taxon>Alveolata</taxon>
        <taxon>Ciliophora</taxon>
        <taxon>Postciliodesmatophora</taxon>
        <taxon>Heterotrichea</taxon>
        <taxon>Heterotrichida</taxon>
        <taxon>Blepharismidae</taxon>
        <taxon>Blepharisma</taxon>
    </lineage>
</organism>
<dbReference type="AlphaFoldDB" id="A0AAU9JJA4"/>
<evidence type="ECO:0000256" key="2">
    <source>
        <dbReference type="ARBA" id="ARBA00023150"/>
    </source>
</evidence>
<comment type="pathway">
    <text evidence="1">Cofactor biosynthesis; molybdopterin biosynthesis.</text>
</comment>
<dbReference type="CDD" id="cd00528">
    <property type="entry name" value="MoaC"/>
    <property type="match status" value="1"/>
</dbReference>
<keyword evidence="5" id="KW-1185">Reference proteome</keyword>
<evidence type="ECO:0000259" key="3">
    <source>
        <dbReference type="Pfam" id="PF01967"/>
    </source>
</evidence>
<sequence length="145" mass="15844">MLKSFFKMIDVGNKIPCRREALAAGKVIFSEAGFNELITKGSKKGDIVPHAEIAGILGAKYTPNLLPMCHPLPLDSVHVEVKPNHETKSVDVQAFAAAHAKTGVEMEALTAVSVSCLAVYDMCKNFDKSMRIENIHLVSKIKHEN</sequence>